<evidence type="ECO:0000313" key="4">
    <source>
        <dbReference type="Proteomes" id="UP000322362"/>
    </source>
</evidence>
<dbReference type="RefSeq" id="WP_148919912.1">
    <property type="nucleotide sequence ID" value="NZ_VTAV01000010.1"/>
</dbReference>
<dbReference type="Gene3D" id="1.10.260.40">
    <property type="entry name" value="lambda repressor-like DNA-binding domains"/>
    <property type="match status" value="1"/>
</dbReference>
<sequence>MKSFFGKNLRAIRKSLNLSVKRFSELTRVSQATIVNVEQGHTGLKIGTMERLIGFTKFTVEQVSSSKFKIPSDLQSQLFLVHKKDLEKREYFMKRPKILDAIDKGLINSDFFKSPREINEIVAYFADLGWKILGTSLQNELKKHPNVQVDPHPTKKNTNVYSRK</sequence>
<dbReference type="SUPFAM" id="SSF47413">
    <property type="entry name" value="lambda repressor-like DNA-binding domains"/>
    <property type="match status" value="1"/>
</dbReference>
<comment type="caution">
    <text evidence="3">The sequence shown here is derived from an EMBL/GenBank/DDBJ whole genome shotgun (WGS) entry which is preliminary data.</text>
</comment>
<evidence type="ECO:0000313" key="3">
    <source>
        <dbReference type="EMBL" id="TYR35118.1"/>
    </source>
</evidence>
<dbReference type="SMART" id="SM00530">
    <property type="entry name" value="HTH_XRE"/>
    <property type="match status" value="1"/>
</dbReference>
<dbReference type="EMBL" id="VTAV01000010">
    <property type="protein sequence ID" value="TYR35118.1"/>
    <property type="molecule type" value="Genomic_DNA"/>
</dbReference>
<gene>
    <name evidence="3" type="ORF">FXV77_14325</name>
</gene>
<keyword evidence="4" id="KW-1185">Reference proteome</keyword>
<evidence type="ECO:0000259" key="2">
    <source>
        <dbReference type="PROSITE" id="PS50943"/>
    </source>
</evidence>
<dbReference type="Proteomes" id="UP000322362">
    <property type="component" value="Unassembled WGS sequence"/>
</dbReference>
<feature type="region of interest" description="Disordered" evidence="1">
    <location>
        <begin position="145"/>
        <end position="164"/>
    </location>
</feature>
<dbReference type="Pfam" id="PF01381">
    <property type="entry name" value="HTH_3"/>
    <property type="match status" value="1"/>
</dbReference>
<dbReference type="AlphaFoldDB" id="A0A5D4H376"/>
<protein>
    <submittedName>
        <fullName evidence="3">Helix-turn-helix transcriptional regulator</fullName>
    </submittedName>
</protein>
<dbReference type="InterPro" id="IPR001387">
    <property type="entry name" value="Cro/C1-type_HTH"/>
</dbReference>
<name>A0A5D4H376_9SPHI</name>
<dbReference type="InterPro" id="IPR010982">
    <property type="entry name" value="Lambda_DNA-bd_dom_sf"/>
</dbReference>
<reference evidence="3 4" key="1">
    <citation type="submission" date="2019-08" db="EMBL/GenBank/DDBJ databases">
        <title>Phlebobacter frassis gen. nov. sp. nov., a new member of family Sphingobacteriaceae isolated from sand fly rearing media.</title>
        <authorList>
            <person name="Kakumanu M.L."/>
            <person name="Marayati B.F."/>
            <person name="Wada-Katsumata A."/>
            <person name="Wasserberg G."/>
            <person name="Schal C."/>
            <person name="Apperson C.S."/>
            <person name="Ponnusamy L."/>
        </authorList>
    </citation>
    <scope>NUCLEOTIDE SEQUENCE [LARGE SCALE GENOMIC DNA]</scope>
    <source>
        <strain evidence="3 4">SSI9</strain>
    </source>
</reference>
<proteinExistence type="predicted"/>
<accession>A0A5D4H376</accession>
<organism evidence="3 4">
    <name type="scientific">Sphingobacterium phlebotomi</name>
    <dbReference type="NCBI Taxonomy" id="2605433"/>
    <lineage>
        <taxon>Bacteria</taxon>
        <taxon>Pseudomonadati</taxon>
        <taxon>Bacteroidota</taxon>
        <taxon>Sphingobacteriia</taxon>
        <taxon>Sphingobacteriales</taxon>
        <taxon>Sphingobacteriaceae</taxon>
        <taxon>Sphingobacterium</taxon>
    </lineage>
</organism>
<dbReference type="GO" id="GO:0003677">
    <property type="term" value="F:DNA binding"/>
    <property type="evidence" value="ECO:0007669"/>
    <property type="project" value="InterPro"/>
</dbReference>
<evidence type="ECO:0000256" key="1">
    <source>
        <dbReference type="SAM" id="MobiDB-lite"/>
    </source>
</evidence>
<dbReference type="CDD" id="cd00093">
    <property type="entry name" value="HTH_XRE"/>
    <property type="match status" value="1"/>
</dbReference>
<feature type="domain" description="HTH cro/C1-type" evidence="2">
    <location>
        <begin position="9"/>
        <end position="63"/>
    </location>
</feature>
<dbReference type="PROSITE" id="PS50943">
    <property type="entry name" value="HTH_CROC1"/>
    <property type="match status" value="1"/>
</dbReference>